<evidence type="ECO:0000313" key="1">
    <source>
        <dbReference type="EMBL" id="KHJ86353.1"/>
    </source>
</evidence>
<dbReference type="OrthoDB" id="10419162at2759"/>
<dbReference type="EMBL" id="KN560693">
    <property type="protein sequence ID" value="KHJ86353.1"/>
    <property type="molecule type" value="Genomic_DNA"/>
</dbReference>
<accession>A0A0B1SLZ9</accession>
<sequence>MGDIFSKKFEFDEKEQIIADVFRQSIVEFVKNGTPLNRHQNWPDIGKELRYLRISPELEVKPGFFNESASFWYRIREHGFDMAQLLPTKEASKSSKEEL</sequence>
<dbReference type="InterPro" id="IPR029058">
    <property type="entry name" value="AB_hydrolase_fold"/>
</dbReference>
<reference evidence="1 2" key="1">
    <citation type="submission" date="2014-03" db="EMBL/GenBank/DDBJ databases">
        <title>Draft genome of the hookworm Oesophagostomum dentatum.</title>
        <authorList>
            <person name="Mitreva M."/>
        </authorList>
    </citation>
    <scope>NUCLEOTIDE SEQUENCE [LARGE SCALE GENOMIC DNA]</scope>
    <source>
        <strain evidence="1 2">OD-Hann</strain>
    </source>
</reference>
<dbReference type="AlphaFoldDB" id="A0A0B1SLZ9"/>
<dbReference type="Gene3D" id="3.40.50.1820">
    <property type="entry name" value="alpha/beta hydrolase"/>
    <property type="match status" value="1"/>
</dbReference>
<proteinExistence type="predicted"/>
<organism evidence="1 2">
    <name type="scientific">Oesophagostomum dentatum</name>
    <name type="common">Nodular worm</name>
    <dbReference type="NCBI Taxonomy" id="61180"/>
    <lineage>
        <taxon>Eukaryota</taxon>
        <taxon>Metazoa</taxon>
        <taxon>Ecdysozoa</taxon>
        <taxon>Nematoda</taxon>
        <taxon>Chromadorea</taxon>
        <taxon>Rhabditida</taxon>
        <taxon>Rhabditina</taxon>
        <taxon>Rhabditomorpha</taxon>
        <taxon>Strongyloidea</taxon>
        <taxon>Strongylidae</taxon>
        <taxon>Oesophagostomum</taxon>
    </lineage>
</organism>
<dbReference type="SUPFAM" id="SSF53474">
    <property type="entry name" value="alpha/beta-Hydrolases"/>
    <property type="match status" value="1"/>
</dbReference>
<gene>
    <name evidence="1" type="ORF">OESDEN_13901</name>
</gene>
<protein>
    <submittedName>
        <fullName evidence="1">Uncharacterized protein</fullName>
    </submittedName>
</protein>
<evidence type="ECO:0000313" key="2">
    <source>
        <dbReference type="Proteomes" id="UP000053660"/>
    </source>
</evidence>
<name>A0A0B1SLZ9_OESDE</name>
<keyword evidence="2" id="KW-1185">Reference proteome</keyword>
<dbReference type="Proteomes" id="UP000053660">
    <property type="component" value="Unassembled WGS sequence"/>
</dbReference>